<dbReference type="EMBL" id="DUZY01000004">
    <property type="protein sequence ID" value="DAD37007.1"/>
    <property type="molecule type" value="Genomic_DNA"/>
</dbReference>
<keyword evidence="2" id="KW-1185">Reference proteome</keyword>
<accession>A0A822YWU2</accession>
<proteinExistence type="predicted"/>
<comment type="caution">
    <text evidence="1">The sequence shown here is derived from an EMBL/GenBank/DDBJ whole genome shotgun (WGS) entry which is preliminary data.</text>
</comment>
<sequence>MTFPRRIQPFTRFQCFHLLQISSTFNGAPWLVYLNWAVGGNVERKN</sequence>
<evidence type="ECO:0000313" key="2">
    <source>
        <dbReference type="Proteomes" id="UP000607653"/>
    </source>
</evidence>
<name>A0A822YWU2_NELNU</name>
<dbReference type="Proteomes" id="UP000607653">
    <property type="component" value="Unassembled WGS sequence"/>
</dbReference>
<organism evidence="1 2">
    <name type="scientific">Nelumbo nucifera</name>
    <name type="common">Sacred lotus</name>
    <dbReference type="NCBI Taxonomy" id="4432"/>
    <lineage>
        <taxon>Eukaryota</taxon>
        <taxon>Viridiplantae</taxon>
        <taxon>Streptophyta</taxon>
        <taxon>Embryophyta</taxon>
        <taxon>Tracheophyta</taxon>
        <taxon>Spermatophyta</taxon>
        <taxon>Magnoliopsida</taxon>
        <taxon>Proteales</taxon>
        <taxon>Nelumbonaceae</taxon>
        <taxon>Nelumbo</taxon>
    </lineage>
</organism>
<reference evidence="1 2" key="1">
    <citation type="journal article" date="2020" name="Mol. Biol. Evol.">
        <title>Distinct Expression and Methylation Patterns for Genes with Different Fates following a Single Whole-Genome Duplication in Flowering Plants.</title>
        <authorList>
            <person name="Shi T."/>
            <person name="Rahmani R.S."/>
            <person name="Gugger P.F."/>
            <person name="Wang M."/>
            <person name="Li H."/>
            <person name="Zhang Y."/>
            <person name="Li Z."/>
            <person name="Wang Q."/>
            <person name="Van de Peer Y."/>
            <person name="Marchal K."/>
            <person name="Chen J."/>
        </authorList>
    </citation>
    <scope>NUCLEOTIDE SEQUENCE [LARGE SCALE GENOMIC DNA]</scope>
    <source>
        <tissue evidence="1">Leaf</tissue>
    </source>
</reference>
<protein>
    <submittedName>
        <fullName evidence="1">Uncharacterized protein</fullName>
    </submittedName>
</protein>
<evidence type="ECO:0000313" key="1">
    <source>
        <dbReference type="EMBL" id="DAD37007.1"/>
    </source>
</evidence>
<dbReference type="AlphaFoldDB" id="A0A822YWU2"/>
<gene>
    <name evidence="1" type="ORF">HUJ06_007648</name>
</gene>